<name>A0A4T2C3F6_9MICO</name>
<keyword evidence="1" id="KW-0805">Transcription regulation</keyword>
<dbReference type="InterPro" id="IPR050204">
    <property type="entry name" value="AraC_XylS_family_regulators"/>
</dbReference>
<dbReference type="PANTHER" id="PTHR46796">
    <property type="entry name" value="HTH-TYPE TRANSCRIPTIONAL ACTIVATOR RHAS-RELATED"/>
    <property type="match status" value="1"/>
</dbReference>
<dbReference type="EMBL" id="QYRT01000015">
    <property type="protein sequence ID" value="TIH36648.1"/>
    <property type="molecule type" value="Genomic_DNA"/>
</dbReference>
<proteinExistence type="predicted"/>
<evidence type="ECO:0000256" key="3">
    <source>
        <dbReference type="ARBA" id="ARBA00023163"/>
    </source>
</evidence>
<keyword evidence="6" id="KW-1185">Reference proteome</keyword>
<reference evidence="5 6" key="1">
    <citation type="journal article" date="2019" name="Microorganisms">
        <title>Systematic Affiliation and Genome Analysis of Subtercola vilae DB165(T) with Particular Emphasis on Cold Adaptation of an Isolate from a High-Altitude Cold Volcano Lake.</title>
        <authorList>
            <person name="Villalobos A.S."/>
            <person name="Wiese J."/>
            <person name="Imhoff J.F."/>
            <person name="Dorador C."/>
            <person name="Keller A."/>
            <person name="Hentschel U."/>
        </authorList>
    </citation>
    <scope>NUCLEOTIDE SEQUENCE [LARGE SCALE GENOMIC DNA]</scope>
    <source>
        <strain evidence="5 6">DB165</strain>
    </source>
</reference>
<dbReference type="AlphaFoldDB" id="A0A4T2C3F6"/>
<feature type="domain" description="HTH araC/xylS-type" evidence="4">
    <location>
        <begin position="220"/>
        <end position="320"/>
    </location>
</feature>
<dbReference type="InterPro" id="IPR018060">
    <property type="entry name" value="HTH_AraC"/>
</dbReference>
<dbReference type="GO" id="GO:0043565">
    <property type="term" value="F:sequence-specific DNA binding"/>
    <property type="evidence" value="ECO:0007669"/>
    <property type="project" value="InterPro"/>
</dbReference>
<protein>
    <submittedName>
        <fullName evidence="5">Helix-turn-helix domain-containing protein</fullName>
    </submittedName>
</protein>
<keyword evidence="3" id="KW-0804">Transcription</keyword>
<comment type="caution">
    <text evidence="5">The sequence shown here is derived from an EMBL/GenBank/DDBJ whole genome shotgun (WGS) entry which is preliminary data.</text>
</comment>
<dbReference type="Gene3D" id="1.10.10.60">
    <property type="entry name" value="Homeodomain-like"/>
    <property type="match status" value="1"/>
</dbReference>
<dbReference type="Pfam" id="PF12833">
    <property type="entry name" value="HTH_18"/>
    <property type="match status" value="1"/>
</dbReference>
<evidence type="ECO:0000313" key="5">
    <source>
        <dbReference type="EMBL" id="TIH36648.1"/>
    </source>
</evidence>
<evidence type="ECO:0000256" key="1">
    <source>
        <dbReference type="ARBA" id="ARBA00023015"/>
    </source>
</evidence>
<dbReference type="Pfam" id="PF14525">
    <property type="entry name" value="AraC_binding_2"/>
    <property type="match status" value="1"/>
</dbReference>
<keyword evidence="2" id="KW-0238">DNA-binding</keyword>
<evidence type="ECO:0000259" key="4">
    <source>
        <dbReference type="PROSITE" id="PS01124"/>
    </source>
</evidence>
<dbReference type="RefSeq" id="WP_136642116.1">
    <property type="nucleotide sequence ID" value="NZ_QYRT01000015.1"/>
</dbReference>
<dbReference type="Proteomes" id="UP000306192">
    <property type="component" value="Unassembled WGS sequence"/>
</dbReference>
<dbReference type="PANTHER" id="PTHR46796:SF6">
    <property type="entry name" value="ARAC SUBFAMILY"/>
    <property type="match status" value="1"/>
</dbReference>
<dbReference type="GO" id="GO:0003700">
    <property type="term" value="F:DNA-binding transcription factor activity"/>
    <property type="evidence" value="ECO:0007669"/>
    <property type="project" value="InterPro"/>
</dbReference>
<dbReference type="PROSITE" id="PS01124">
    <property type="entry name" value="HTH_ARAC_FAMILY_2"/>
    <property type="match status" value="1"/>
</dbReference>
<sequence length="323" mass="35131">MTTQVEAAPVTDAMPAPTWNTLTHASGLVSHEHLAPFLEMVAPAQSSFSATIIRSTLGNVRLFTMTASEHRAVRSTELLLADDRDVVTLSYTRSGTFGVRQDGRSSLAETGRLVFLRSAATYSYATTGNVELVVVSISRRLLRGISSAALARVTARTLPRSALTDSFVTTLDTLTRTVVAPAPAELVTLERFVIRLVGEVFDESIRDSAGSAASDHDLRSAARVQIALHATEPDYGSVDVAAAIGVIPRRLHRLFASAEFGVAEQILNTRLERIARQISDPNDSATNLEIAESFGFHGLDQCVRAFKKRYGQTLREYRISSRL</sequence>
<evidence type="ECO:0000256" key="2">
    <source>
        <dbReference type="ARBA" id="ARBA00023125"/>
    </source>
</evidence>
<evidence type="ECO:0000313" key="6">
    <source>
        <dbReference type="Proteomes" id="UP000306192"/>
    </source>
</evidence>
<dbReference type="SMART" id="SM00342">
    <property type="entry name" value="HTH_ARAC"/>
    <property type="match status" value="1"/>
</dbReference>
<dbReference type="InterPro" id="IPR035418">
    <property type="entry name" value="AraC-bd_2"/>
</dbReference>
<organism evidence="5 6">
    <name type="scientific">Subtercola vilae</name>
    <dbReference type="NCBI Taxonomy" id="2056433"/>
    <lineage>
        <taxon>Bacteria</taxon>
        <taxon>Bacillati</taxon>
        <taxon>Actinomycetota</taxon>
        <taxon>Actinomycetes</taxon>
        <taxon>Micrococcales</taxon>
        <taxon>Microbacteriaceae</taxon>
        <taxon>Subtercola</taxon>
    </lineage>
</organism>
<accession>A0A4T2C3F6</accession>
<gene>
    <name evidence="5" type="ORF">D4765_09795</name>
</gene>
<dbReference type="OrthoDB" id="9799345at2"/>